<accession>A0ACD3BGT5</accession>
<reference evidence="1 2" key="1">
    <citation type="journal article" date="2019" name="Nat. Ecol. Evol.">
        <title>Megaphylogeny resolves global patterns of mushroom evolution.</title>
        <authorList>
            <person name="Varga T."/>
            <person name="Krizsan K."/>
            <person name="Foldi C."/>
            <person name="Dima B."/>
            <person name="Sanchez-Garcia M."/>
            <person name="Sanchez-Ramirez S."/>
            <person name="Szollosi G.J."/>
            <person name="Szarkandi J.G."/>
            <person name="Papp V."/>
            <person name="Albert L."/>
            <person name="Andreopoulos W."/>
            <person name="Angelini C."/>
            <person name="Antonin V."/>
            <person name="Barry K.W."/>
            <person name="Bougher N.L."/>
            <person name="Buchanan P."/>
            <person name="Buyck B."/>
            <person name="Bense V."/>
            <person name="Catcheside P."/>
            <person name="Chovatia M."/>
            <person name="Cooper J."/>
            <person name="Damon W."/>
            <person name="Desjardin D."/>
            <person name="Finy P."/>
            <person name="Geml J."/>
            <person name="Haridas S."/>
            <person name="Hughes K."/>
            <person name="Justo A."/>
            <person name="Karasinski D."/>
            <person name="Kautmanova I."/>
            <person name="Kiss B."/>
            <person name="Kocsube S."/>
            <person name="Kotiranta H."/>
            <person name="LaButti K.M."/>
            <person name="Lechner B.E."/>
            <person name="Liimatainen K."/>
            <person name="Lipzen A."/>
            <person name="Lukacs Z."/>
            <person name="Mihaltcheva S."/>
            <person name="Morgado L.N."/>
            <person name="Niskanen T."/>
            <person name="Noordeloos M.E."/>
            <person name="Ohm R.A."/>
            <person name="Ortiz-Santana B."/>
            <person name="Ovrebo C."/>
            <person name="Racz N."/>
            <person name="Riley R."/>
            <person name="Savchenko A."/>
            <person name="Shiryaev A."/>
            <person name="Soop K."/>
            <person name="Spirin V."/>
            <person name="Szebenyi C."/>
            <person name="Tomsovsky M."/>
            <person name="Tulloss R.E."/>
            <person name="Uehling J."/>
            <person name="Grigoriev I.V."/>
            <person name="Vagvolgyi C."/>
            <person name="Papp T."/>
            <person name="Martin F.M."/>
            <person name="Miettinen O."/>
            <person name="Hibbett D.S."/>
            <person name="Nagy L.G."/>
        </authorList>
    </citation>
    <scope>NUCLEOTIDE SEQUENCE [LARGE SCALE GENOMIC DNA]</scope>
    <source>
        <strain evidence="1 2">NL-1719</strain>
    </source>
</reference>
<gene>
    <name evidence="1" type="ORF">BDN72DRAFT_42473</name>
</gene>
<protein>
    <submittedName>
        <fullName evidence="1">Uncharacterized protein</fullName>
    </submittedName>
</protein>
<proteinExistence type="predicted"/>
<organism evidence="1 2">
    <name type="scientific">Pluteus cervinus</name>
    <dbReference type="NCBI Taxonomy" id="181527"/>
    <lineage>
        <taxon>Eukaryota</taxon>
        <taxon>Fungi</taxon>
        <taxon>Dikarya</taxon>
        <taxon>Basidiomycota</taxon>
        <taxon>Agaricomycotina</taxon>
        <taxon>Agaricomycetes</taxon>
        <taxon>Agaricomycetidae</taxon>
        <taxon>Agaricales</taxon>
        <taxon>Pluteineae</taxon>
        <taxon>Pluteaceae</taxon>
        <taxon>Pluteus</taxon>
    </lineage>
</organism>
<dbReference type="EMBL" id="ML208259">
    <property type="protein sequence ID" value="TFK77425.1"/>
    <property type="molecule type" value="Genomic_DNA"/>
</dbReference>
<evidence type="ECO:0000313" key="2">
    <source>
        <dbReference type="Proteomes" id="UP000308600"/>
    </source>
</evidence>
<dbReference type="Proteomes" id="UP000308600">
    <property type="component" value="Unassembled WGS sequence"/>
</dbReference>
<name>A0ACD3BGT5_9AGAR</name>
<keyword evidence="2" id="KW-1185">Reference proteome</keyword>
<evidence type="ECO:0000313" key="1">
    <source>
        <dbReference type="EMBL" id="TFK77425.1"/>
    </source>
</evidence>
<sequence>MDVAVRRKVRRTQLVCSPFVFMGTHPQSRPNSRPPSPIRHQVSTDGSETSRPFRPRAKVNSSANIVTNRKPSYVSTTSRPSRNGQEVPSPVSTPRPRSPARASPQPRNGGPLSPPIQPKLRNVIQSNLRPRTPDSSPTTPENRHRSFTATTPLSETAKIYDPRPRQPSLSLHHAISFSSFSNSRPASPALSIGPEGPSFEDTSPSTGVRITSRVSVVKSISESLAPSPTQPPLPMARTGSLRHRAPSASSTTSSGPSTLSSTNQPLQAFYPITTAAPAANPYRFQPSRPIVRTASSTYTPQYRDDLHHTSYTRPIAKVDPASIPLPPQSPPASAVSYSSRSSVSRSSLSQGTADSGESQDSSTHQNGHPPLNGNFSSAIDTLLQFSSTVEPRDADISEDSDDDVDVNVDTIHERKVKAAAKSNRKIADLEITNRSLLAINASLETTKNRQAKEIRELKRKLRESRLILPPRKFREVKSSLDHDDTEEEDDEDEDGRSGDGKEEEEEEDNDETYKRIKATLEGLIQFGRTALETKVEIPPVEKPVAKVLSAEEVQTWRSRAEDDDTIGIVIDIEGDKDDVEESTTTNGHGPLSRASSMSSVNRLTQPLNERTSLSRPQSPAILITEPA</sequence>